<dbReference type="InterPro" id="IPR036852">
    <property type="entry name" value="Peptidase_S8/S53_dom_sf"/>
</dbReference>
<dbReference type="Proteomes" id="UP001213681">
    <property type="component" value="Unassembled WGS sequence"/>
</dbReference>
<evidence type="ECO:0000259" key="10">
    <source>
        <dbReference type="Pfam" id="PF00082"/>
    </source>
</evidence>
<comment type="similarity">
    <text evidence="1 8 9">Belongs to the peptidase S8 family.</text>
</comment>
<dbReference type="InterPro" id="IPR034193">
    <property type="entry name" value="PCSK9_ProteinaseK-like"/>
</dbReference>
<dbReference type="PROSITE" id="PS51892">
    <property type="entry name" value="SUBTILASE"/>
    <property type="match status" value="1"/>
</dbReference>
<comment type="caution">
    <text evidence="11">The sequence shown here is derived from an EMBL/GenBank/DDBJ whole genome shotgun (WGS) entry which is preliminary data.</text>
</comment>
<dbReference type="PANTHER" id="PTHR43806:SF11">
    <property type="entry name" value="CEREVISIN-RELATED"/>
    <property type="match status" value="1"/>
</dbReference>
<dbReference type="PANTHER" id="PTHR43806">
    <property type="entry name" value="PEPTIDASE S8"/>
    <property type="match status" value="1"/>
</dbReference>
<dbReference type="GO" id="GO:0004252">
    <property type="term" value="F:serine-type endopeptidase activity"/>
    <property type="evidence" value="ECO:0007669"/>
    <property type="project" value="UniProtKB-UniRule"/>
</dbReference>
<accession>A0AAD6C8T4</accession>
<evidence type="ECO:0000256" key="4">
    <source>
        <dbReference type="ARBA" id="ARBA00022801"/>
    </source>
</evidence>
<dbReference type="InterPro" id="IPR015500">
    <property type="entry name" value="Peptidase_S8_subtilisin-rel"/>
</dbReference>
<evidence type="ECO:0000256" key="1">
    <source>
        <dbReference type="ARBA" id="ARBA00011073"/>
    </source>
</evidence>
<evidence type="ECO:0000256" key="8">
    <source>
        <dbReference type="PROSITE-ProRule" id="PRU01240"/>
    </source>
</evidence>
<dbReference type="EMBL" id="JAPVEA010000005">
    <property type="protein sequence ID" value="KAJ5453709.1"/>
    <property type="molecule type" value="Genomic_DNA"/>
</dbReference>
<dbReference type="InterPro" id="IPR000209">
    <property type="entry name" value="Peptidase_S8/S53_dom"/>
</dbReference>
<dbReference type="InterPro" id="IPR050131">
    <property type="entry name" value="Peptidase_S8_subtilisin-like"/>
</dbReference>
<dbReference type="FunFam" id="3.40.50.200:FF:000007">
    <property type="entry name" value="Subtilisin-like serine protease"/>
    <property type="match status" value="1"/>
</dbReference>
<evidence type="ECO:0000313" key="12">
    <source>
        <dbReference type="Proteomes" id="UP001213681"/>
    </source>
</evidence>
<dbReference type="AlphaFoldDB" id="A0AAD6C8T4"/>
<reference evidence="11" key="2">
    <citation type="journal article" date="2023" name="IMA Fungus">
        <title>Comparative genomic study of the Penicillium genus elucidates a diverse pangenome and 15 lateral gene transfer events.</title>
        <authorList>
            <person name="Petersen C."/>
            <person name="Sorensen T."/>
            <person name="Nielsen M.R."/>
            <person name="Sondergaard T.E."/>
            <person name="Sorensen J.L."/>
            <person name="Fitzpatrick D.A."/>
            <person name="Frisvad J.C."/>
            <person name="Nielsen K.L."/>
        </authorList>
    </citation>
    <scope>NUCLEOTIDE SEQUENCE</scope>
    <source>
        <strain evidence="11">IBT 16125</strain>
    </source>
</reference>
<dbReference type="InterPro" id="IPR022398">
    <property type="entry name" value="Peptidase_S8_His-AS"/>
</dbReference>
<sequence length="365" mass="38656">MSTQPKVVPGQWIVSVKPYLTPELLQSEHLSALEDMTIDPSTPFKMEVLQKFDLPEIKGYSAKFDDATKIELERMPHVVSQHVPDSALPPYSYQYREDAAGTNTVVYIIDTGINDQHVEFERRASKGPKFVSDGPSSDEDIHGHGTHCAGTIASRAYGVAKRANVVGVKVFSDATGYAQTSDIIRALDWVVSDVNERGINGHAVVNMSLGGGASPALDNAVGSAVRHGTVVCVAAGNGGDLAENGSPAREPLAITVGATDVGDTLASFSGYGKIVDILAPGVDVLSCWIGSQTATRSISGTSMATPHVSGVASCLLSDASWTQRDPSEIMPRMLILADKNKINGITPPRERTIDALLQNTTGATD</sequence>
<dbReference type="PROSITE" id="PS00138">
    <property type="entry name" value="SUBTILASE_SER"/>
    <property type="match status" value="1"/>
</dbReference>
<dbReference type="InterPro" id="IPR023828">
    <property type="entry name" value="Peptidase_S8_Ser-AS"/>
</dbReference>
<evidence type="ECO:0000256" key="2">
    <source>
        <dbReference type="ARBA" id="ARBA00022670"/>
    </source>
</evidence>
<keyword evidence="12" id="KW-1185">Reference proteome</keyword>
<dbReference type="Pfam" id="PF00082">
    <property type="entry name" value="Peptidase_S8"/>
    <property type="match status" value="1"/>
</dbReference>
<feature type="domain" description="Peptidase S8/S53" evidence="10">
    <location>
        <begin position="101"/>
        <end position="322"/>
    </location>
</feature>
<keyword evidence="7" id="KW-0325">Glycoprotein</keyword>
<evidence type="ECO:0000256" key="9">
    <source>
        <dbReference type="RuleBase" id="RU003355"/>
    </source>
</evidence>
<keyword evidence="6" id="KW-0865">Zymogen</keyword>
<feature type="active site" description="Charge relay system" evidence="8">
    <location>
        <position position="110"/>
    </location>
</feature>
<reference evidence="11" key="1">
    <citation type="submission" date="2022-12" db="EMBL/GenBank/DDBJ databases">
        <authorList>
            <person name="Petersen C."/>
        </authorList>
    </citation>
    <scope>NUCLEOTIDE SEQUENCE</scope>
    <source>
        <strain evidence="11">IBT 16125</strain>
    </source>
</reference>
<dbReference type="Gene3D" id="3.40.50.200">
    <property type="entry name" value="Peptidase S8/S53 domain"/>
    <property type="match status" value="1"/>
</dbReference>
<evidence type="ECO:0000313" key="11">
    <source>
        <dbReference type="EMBL" id="KAJ5453709.1"/>
    </source>
</evidence>
<dbReference type="GeneID" id="81598290"/>
<feature type="active site" description="Charge relay system" evidence="8">
    <location>
        <position position="302"/>
    </location>
</feature>
<dbReference type="PRINTS" id="PR00723">
    <property type="entry name" value="SUBTILISIN"/>
</dbReference>
<dbReference type="InterPro" id="IPR023827">
    <property type="entry name" value="Peptidase_S8_Asp-AS"/>
</dbReference>
<evidence type="ECO:0000256" key="7">
    <source>
        <dbReference type="ARBA" id="ARBA00023180"/>
    </source>
</evidence>
<dbReference type="RefSeq" id="XP_056766665.1">
    <property type="nucleotide sequence ID" value="XM_056908047.1"/>
</dbReference>
<keyword evidence="2 8" id="KW-0645">Protease</keyword>
<protein>
    <submittedName>
        <fullName evidence="11">Alkaline serine protease (PR1)</fullName>
    </submittedName>
</protein>
<feature type="active site" description="Charge relay system" evidence="8">
    <location>
        <position position="144"/>
    </location>
</feature>
<dbReference type="PROSITE" id="PS00136">
    <property type="entry name" value="SUBTILASE_ASP"/>
    <property type="match status" value="1"/>
</dbReference>
<organism evidence="11 12">
    <name type="scientific">Penicillium daleae</name>
    <dbReference type="NCBI Taxonomy" id="63821"/>
    <lineage>
        <taxon>Eukaryota</taxon>
        <taxon>Fungi</taxon>
        <taxon>Dikarya</taxon>
        <taxon>Ascomycota</taxon>
        <taxon>Pezizomycotina</taxon>
        <taxon>Eurotiomycetes</taxon>
        <taxon>Eurotiomycetidae</taxon>
        <taxon>Eurotiales</taxon>
        <taxon>Aspergillaceae</taxon>
        <taxon>Penicillium</taxon>
    </lineage>
</organism>
<evidence type="ECO:0000256" key="3">
    <source>
        <dbReference type="ARBA" id="ARBA00022729"/>
    </source>
</evidence>
<name>A0AAD6C8T4_9EURO</name>
<dbReference type="SUPFAM" id="SSF52743">
    <property type="entry name" value="Subtilisin-like"/>
    <property type="match status" value="1"/>
</dbReference>
<gene>
    <name evidence="11" type="ORF">N7458_004665</name>
</gene>
<evidence type="ECO:0000256" key="5">
    <source>
        <dbReference type="ARBA" id="ARBA00022825"/>
    </source>
</evidence>
<evidence type="ECO:0000256" key="6">
    <source>
        <dbReference type="ARBA" id="ARBA00023145"/>
    </source>
</evidence>
<keyword evidence="5 8" id="KW-0720">Serine protease</keyword>
<dbReference type="PROSITE" id="PS00137">
    <property type="entry name" value="SUBTILASE_HIS"/>
    <property type="match status" value="1"/>
</dbReference>
<dbReference type="GO" id="GO:0006508">
    <property type="term" value="P:proteolysis"/>
    <property type="evidence" value="ECO:0007669"/>
    <property type="project" value="UniProtKB-KW"/>
</dbReference>
<keyword evidence="4 8" id="KW-0378">Hydrolase</keyword>
<proteinExistence type="inferred from homology"/>
<dbReference type="CDD" id="cd04077">
    <property type="entry name" value="Peptidases_S8_PCSK9_ProteinaseK_like"/>
    <property type="match status" value="1"/>
</dbReference>
<keyword evidence="3" id="KW-0732">Signal</keyword>